<keyword evidence="13" id="KW-1185">Reference proteome</keyword>
<evidence type="ECO:0000256" key="10">
    <source>
        <dbReference type="PIRSR" id="PIRSR601233-2"/>
    </source>
</evidence>
<feature type="binding site" evidence="10">
    <location>
        <position position="410"/>
    </location>
    <ligand>
        <name>GMP</name>
        <dbReference type="ChEBI" id="CHEBI:58115"/>
    </ligand>
</feature>
<evidence type="ECO:0000313" key="12">
    <source>
        <dbReference type="EMBL" id="SFL64796.1"/>
    </source>
</evidence>
<feature type="binding site" evidence="11">
    <location>
        <position position="77"/>
    </location>
    <ligand>
        <name>Mn(2+)</name>
        <dbReference type="ChEBI" id="CHEBI:29035"/>
        <label>1</label>
    </ligand>
</feature>
<feature type="active site" description="GMP-histidine intermediate" evidence="9">
    <location>
        <position position="336"/>
    </location>
</feature>
<dbReference type="OrthoDB" id="9802323at2"/>
<feature type="binding site" evidence="10">
    <location>
        <begin position="166"/>
        <end position="170"/>
    </location>
    <ligand>
        <name>GMP</name>
        <dbReference type="ChEBI" id="CHEBI:58115"/>
    </ligand>
</feature>
<dbReference type="EMBL" id="FOTS01000012">
    <property type="protein sequence ID" value="SFL64796.1"/>
    <property type="molecule type" value="Genomic_DNA"/>
</dbReference>
<keyword evidence="2 12" id="KW-0436">Ligase</keyword>
<dbReference type="GO" id="GO:0005525">
    <property type="term" value="F:GTP binding"/>
    <property type="evidence" value="ECO:0007669"/>
    <property type="project" value="UniProtKB-KW"/>
</dbReference>
<dbReference type="InterPro" id="IPR052915">
    <property type="entry name" value="RtcB-like"/>
</dbReference>
<dbReference type="EC" id="6.5.1.8" evidence="1"/>
<dbReference type="GO" id="GO:0006281">
    <property type="term" value="P:DNA repair"/>
    <property type="evidence" value="ECO:0007669"/>
    <property type="project" value="TreeGrafter"/>
</dbReference>
<dbReference type="SUPFAM" id="SSF103365">
    <property type="entry name" value="Hypothetical protein PH1602"/>
    <property type="match status" value="1"/>
</dbReference>
<feature type="binding site" evidence="10">
    <location>
        <begin position="280"/>
        <end position="281"/>
    </location>
    <ligand>
        <name>GMP</name>
        <dbReference type="ChEBI" id="CHEBI:58115"/>
    </ligand>
</feature>
<evidence type="ECO:0000256" key="9">
    <source>
        <dbReference type="PIRSR" id="PIRSR601233-1"/>
    </source>
</evidence>
<feature type="binding site" evidence="10">
    <location>
        <begin position="336"/>
        <end position="339"/>
    </location>
    <ligand>
        <name>GMP</name>
        <dbReference type="ChEBI" id="CHEBI:58115"/>
    </ligand>
</feature>
<dbReference type="GO" id="GO:0042245">
    <property type="term" value="P:RNA repair"/>
    <property type="evidence" value="ECO:0007669"/>
    <property type="project" value="UniProtKB-KW"/>
</dbReference>
<dbReference type="Proteomes" id="UP000199520">
    <property type="component" value="Unassembled WGS sequence"/>
</dbReference>
<proteinExistence type="predicted"/>
<evidence type="ECO:0000256" key="11">
    <source>
        <dbReference type="PIRSR" id="PIRSR601233-3"/>
    </source>
</evidence>
<keyword evidence="3 11" id="KW-0479">Metal-binding</keyword>
<keyword evidence="5" id="KW-0692">RNA repair</keyword>
<dbReference type="AlphaFoldDB" id="A0A1I4JF88"/>
<feature type="binding site" evidence="11">
    <location>
        <position position="167"/>
    </location>
    <ligand>
        <name>Mn(2+)</name>
        <dbReference type="ChEBI" id="CHEBI:29035"/>
        <label>1</label>
    </ligand>
</feature>
<dbReference type="PANTHER" id="PTHR43749:SF2">
    <property type="entry name" value="RNA-SPLICING LIGASE RTCB"/>
    <property type="match status" value="1"/>
</dbReference>
<dbReference type="Pfam" id="PF01139">
    <property type="entry name" value="RtcB"/>
    <property type="match status" value="1"/>
</dbReference>
<dbReference type="InterPro" id="IPR001233">
    <property type="entry name" value="RtcB"/>
</dbReference>
<dbReference type="GO" id="GO:0170057">
    <property type="term" value="F:RNA ligase (GTP) activity"/>
    <property type="evidence" value="ECO:0007669"/>
    <property type="project" value="UniProtKB-EC"/>
</dbReference>
<feature type="binding site" evidence="11">
    <location>
        <position position="280"/>
    </location>
    <ligand>
        <name>Mn(2+)</name>
        <dbReference type="ChEBI" id="CHEBI:29035"/>
        <label>2</label>
    </ligand>
</feature>
<comment type="catalytic activity">
    <reaction evidence="8">
        <text>a 3'-end 3'-phospho-ribonucleotide-RNA + a 5'-end dephospho-ribonucleoside-RNA + GTP = a ribonucleotidyl-ribonucleotide-RNA + GMP + diphosphate</text>
        <dbReference type="Rhea" id="RHEA:68076"/>
        <dbReference type="Rhea" id="RHEA-COMP:10463"/>
        <dbReference type="Rhea" id="RHEA-COMP:13936"/>
        <dbReference type="Rhea" id="RHEA-COMP:17355"/>
        <dbReference type="ChEBI" id="CHEBI:33019"/>
        <dbReference type="ChEBI" id="CHEBI:37565"/>
        <dbReference type="ChEBI" id="CHEBI:58115"/>
        <dbReference type="ChEBI" id="CHEBI:83062"/>
        <dbReference type="ChEBI" id="CHEBI:138284"/>
        <dbReference type="ChEBI" id="CHEBI:173118"/>
        <dbReference type="EC" id="6.5.1.8"/>
    </reaction>
</comment>
<evidence type="ECO:0000256" key="4">
    <source>
        <dbReference type="ARBA" id="ARBA00022741"/>
    </source>
</evidence>
<evidence type="ECO:0000256" key="6">
    <source>
        <dbReference type="ARBA" id="ARBA00023134"/>
    </source>
</evidence>
<comment type="cofactor">
    <cofactor evidence="11">
        <name>Mn(2+)</name>
        <dbReference type="ChEBI" id="CHEBI:29035"/>
    </cofactor>
    <text evidence="11">Binds 2 manganese ions per subunit.</text>
</comment>
<dbReference type="Gene3D" id="3.90.1860.10">
    <property type="entry name" value="tRNA-splicing ligase RtcB"/>
    <property type="match status" value="1"/>
</dbReference>
<sequence>MYTIYDKQKNSHPIKVWLSDKDILEEGCLEQATNLSNLPFIHKWVALMPDTHTGKGMPIGGVIATDGVVIPNAVGVDIGCGMAYMQTNIEAAFLKNTTTPNGSLLQGIVGDILRNIPLGFRSHKKQQTSSTIDTALSNIDTYSFAKELIPEIEKSYYQIGTLGGGNHFIELQEDADGMVAIMLHSGSRHLGHQICKFFHSVAREHNQQWFSLVPDNYQLAFLPVNSVEGQSYIDWMNLALSFARENRDRMMSDITRMIDGWVIRSGGVQPEYSSYINCHHNYAAIENHYDKNVWVHRKGAIRAREGDTGIIPGAMGSYSYLVEGKGNAESFTSCSHGAGRRMSRTKARESFSVEEVITDLKSGGVVLGKNSKTDIAEESRYSYKDIDTVIANELDLITPVKKLRTIGVVKG</sequence>
<feature type="binding site" evidence="11">
    <location>
        <position position="184"/>
    </location>
    <ligand>
        <name>Mn(2+)</name>
        <dbReference type="ChEBI" id="CHEBI:29035"/>
        <label>2</label>
    </ligand>
</feature>
<feature type="binding site" evidence="10">
    <location>
        <position position="319"/>
    </location>
    <ligand>
        <name>GMP</name>
        <dbReference type="ChEBI" id="CHEBI:58115"/>
    </ligand>
</feature>
<evidence type="ECO:0000256" key="2">
    <source>
        <dbReference type="ARBA" id="ARBA00022598"/>
    </source>
</evidence>
<feature type="binding site" evidence="10">
    <location>
        <begin position="312"/>
        <end position="315"/>
    </location>
    <ligand>
        <name>GMP</name>
        <dbReference type="ChEBI" id="CHEBI:58115"/>
    </ligand>
</feature>
<evidence type="ECO:0000256" key="5">
    <source>
        <dbReference type="ARBA" id="ARBA00022800"/>
    </source>
</evidence>
<protein>
    <recommendedName>
        <fullName evidence="1">3'-phosphate/5'-hydroxy nucleic acid ligase</fullName>
        <ecNumber evidence="1">6.5.1.8</ecNumber>
    </recommendedName>
</protein>
<evidence type="ECO:0000256" key="3">
    <source>
        <dbReference type="ARBA" id="ARBA00022723"/>
    </source>
</evidence>
<evidence type="ECO:0000313" key="13">
    <source>
        <dbReference type="Proteomes" id="UP000199520"/>
    </source>
</evidence>
<keyword evidence="7 11" id="KW-0464">Manganese</keyword>
<name>A0A1I4JF88_9FIRM</name>
<dbReference type="PANTHER" id="PTHR43749">
    <property type="entry name" value="RNA-SPLICING LIGASE RTCB"/>
    <property type="match status" value="1"/>
</dbReference>
<evidence type="ECO:0000256" key="7">
    <source>
        <dbReference type="ARBA" id="ARBA00023211"/>
    </source>
</evidence>
<reference evidence="13" key="1">
    <citation type="submission" date="2016-10" db="EMBL/GenBank/DDBJ databases">
        <authorList>
            <person name="Varghese N."/>
            <person name="Submissions S."/>
        </authorList>
    </citation>
    <scope>NUCLEOTIDE SEQUENCE [LARGE SCALE GENOMIC DNA]</scope>
    <source>
        <strain evidence="13">DSM 13327</strain>
    </source>
</reference>
<dbReference type="InterPro" id="IPR036025">
    <property type="entry name" value="RtcB-like_sf"/>
</dbReference>
<gene>
    <name evidence="12" type="ORF">SAMN04490355_101213</name>
</gene>
<evidence type="ECO:0000256" key="8">
    <source>
        <dbReference type="ARBA" id="ARBA00047746"/>
    </source>
</evidence>
<dbReference type="STRING" id="1123291.SAMN04490355_101213"/>
<organism evidence="12 13">
    <name type="scientific">Pelosinus propionicus DSM 13327</name>
    <dbReference type="NCBI Taxonomy" id="1123291"/>
    <lineage>
        <taxon>Bacteria</taxon>
        <taxon>Bacillati</taxon>
        <taxon>Bacillota</taxon>
        <taxon>Negativicutes</taxon>
        <taxon>Selenomonadales</taxon>
        <taxon>Sporomusaceae</taxon>
        <taxon>Pelosinus</taxon>
    </lineage>
</organism>
<dbReference type="GO" id="GO:0006396">
    <property type="term" value="P:RNA processing"/>
    <property type="evidence" value="ECO:0007669"/>
    <property type="project" value="InterPro"/>
</dbReference>
<evidence type="ECO:0000256" key="1">
    <source>
        <dbReference type="ARBA" id="ARBA00012726"/>
    </source>
</evidence>
<keyword evidence="4 10" id="KW-0547">Nucleotide-binding</keyword>
<dbReference type="GO" id="GO:0030145">
    <property type="term" value="F:manganese ion binding"/>
    <property type="evidence" value="ECO:0007669"/>
    <property type="project" value="TreeGrafter"/>
</dbReference>
<dbReference type="RefSeq" id="WP_090935040.1">
    <property type="nucleotide sequence ID" value="NZ_FOTS01000012.1"/>
</dbReference>
<accession>A0A1I4JF88</accession>
<keyword evidence="6 10" id="KW-0342">GTP-binding</keyword>
<dbReference type="GO" id="GO:0003909">
    <property type="term" value="F:DNA ligase activity"/>
    <property type="evidence" value="ECO:0007669"/>
    <property type="project" value="TreeGrafter"/>
</dbReference>